<feature type="compositionally biased region" description="Low complexity" evidence="1">
    <location>
        <begin position="280"/>
        <end position="302"/>
    </location>
</feature>
<gene>
    <name evidence="2" type="ORF">NCCP691_13390</name>
</gene>
<reference evidence="2 3" key="1">
    <citation type="journal article" date="2022" name="Int. J. Syst. Evol. Microbiol.">
        <title>Noviherbaspirillum aridicola sp. nov., isolated from an arid soil in Pakistan.</title>
        <authorList>
            <person name="Khan I.U."/>
            <person name="Saqib M."/>
            <person name="Amin A."/>
            <person name="Hussain F."/>
            <person name="Li L."/>
            <person name="Liu Y.H."/>
            <person name="Fang B.Z."/>
            <person name="Ahmed I."/>
            <person name="Li W.J."/>
        </authorList>
    </citation>
    <scope>NUCLEOTIDE SEQUENCE [LARGE SCALE GENOMIC DNA]</scope>
    <source>
        <strain evidence="2 3">NCCP-691</strain>
    </source>
</reference>
<proteinExistence type="predicted"/>
<feature type="region of interest" description="Disordered" evidence="1">
    <location>
        <begin position="224"/>
        <end position="302"/>
    </location>
</feature>
<comment type="caution">
    <text evidence="2">The sequence shown here is derived from an EMBL/GenBank/DDBJ whole genome shotgun (WGS) entry which is preliminary data.</text>
</comment>
<sequence>MTYISRHSFTVSQGFTQLTREQYETVRSRPGHPIKNRETMTELETDETAADVRVLRSREENIRRHILDTSQTVKIVGYNDEPGVVASAGSSQVNTLCLTDGTGPCIAVAIGAENLSEGVPAPGANARIFHVFAFDDNKGEFLDPIARHIEKMRARGLTVKAAMHGGDADSIADARMLRRFFQEQEIELHFDETCELREGKSTCLGAVVRPDHTVQFVTELAVVSEQAPDPSDRSHSDVVAADEQMPAREDGGSRKRRADDDPCDAAINRPKRPMLSEGHAAAPSHPASAPADPAPAAESPPR</sequence>
<evidence type="ECO:0000313" key="2">
    <source>
        <dbReference type="EMBL" id="GIZ51325.1"/>
    </source>
</evidence>
<feature type="compositionally biased region" description="Basic and acidic residues" evidence="1">
    <location>
        <begin position="245"/>
        <end position="260"/>
    </location>
</feature>
<dbReference type="InterPro" id="IPR049923">
    <property type="entry name" value="AvrXv3-like"/>
</dbReference>
<organism evidence="2 3">
    <name type="scientific">Noviherbaspirillum aridicola</name>
    <dbReference type="NCBI Taxonomy" id="2849687"/>
    <lineage>
        <taxon>Bacteria</taxon>
        <taxon>Pseudomonadati</taxon>
        <taxon>Pseudomonadota</taxon>
        <taxon>Betaproteobacteria</taxon>
        <taxon>Burkholderiales</taxon>
        <taxon>Oxalobacteraceae</taxon>
        <taxon>Noviherbaspirillum</taxon>
    </lineage>
</organism>
<protein>
    <submittedName>
        <fullName evidence="2">Uncharacterized protein</fullName>
    </submittedName>
</protein>
<dbReference type="Proteomes" id="UP000887222">
    <property type="component" value="Unassembled WGS sequence"/>
</dbReference>
<accession>A0ABQ4Q3E6</accession>
<evidence type="ECO:0000256" key="1">
    <source>
        <dbReference type="SAM" id="MobiDB-lite"/>
    </source>
</evidence>
<evidence type="ECO:0000313" key="3">
    <source>
        <dbReference type="Proteomes" id="UP000887222"/>
    </source>
</evidence>
<dbReference type="NCBIfam" id="NF041401">
    <property type="entry name" value="XopAF"/>
    <property type="match status" value="1"/>
</dbReference>
<dbReference type="EMBL" id="BPMK01000005">
    <property type="protein sequence ID" value="GIZ51325.1"/>
    <property type="molecule type" value="Genomic_DNA"/>
</dbReference>
<keyword evidence="3" id="KW-1185">Reference proteome</keyword>
<name>A0ABQ4Q3E6_9BURK</name>
<dbReference type="RefSeq" id="WP_220807497.1">
    <property type="nucleotide sequence ID" value="NZ_BPMK01000005.1"/>
</dbReference>